<gene>
    <name evidence="2" type="ORF">FPZ44_22640</name>
</gene>
<comment type="caution">
    <text evidence="2">The sequence shown here is derived from an EMBL/GenBank/DDBJ whole genome shotgun (WGS) entry which is preliminary data.</text>
</comment>
<protein>
    <submittedName>
        <fullName evidence="2">Uncharacterized protein</fullName>
    </submittedName>
</protein>
<dbReference type="AlphaFoldDB" id="A0A559IGF6"/>
<keyword evidence="1" id="KW-0472">Membrane</keyword>
<keyword evidence="3" id="KW-1185">Reference proteome</keyword>
<organism evidence="2 3">
    <name type="scientific">Paenibacillus agilis</name>
    <dbReference type="NCBI Taxonomy" id="3020863"/>
    <lineage>
        <taxon>Bacteria</taxon>
        <taxon>Bacillati</taxon>
        <taxon>Bacillota</taxon>
        <taxon>Bacilli</taxon>
        <taxon>Bacillales</taxon>
        <taxon>Paenibacillaceae</taxon>
        <taxon>Paenibacillus</taxon>
    </lineage>
</organism>
<dbReference type="OrthoDB" id="82335at2"/>
<evidence type="ECO:0000256" key="1">
    <source>
        <dbReference type="SAM" id="Phobius"/>
    </source>
</evidence>
<feature type="transmembrane region" description="Helical" evidence="1">
    <location>
        <begin position="200"/>
        <end position="223"/>
    </location>
</feature>
<feature type="transmembrane region" description="Helical" evidence="1">
    <location>
        <begin position="131"/>
        <end position="150"/>
    </location>
</feature>
<name>A0A559IGF6_9BACL</name>
<evidence type="ECO:0000313" key="3">
    <source>
        <dbReference type="Proteomes" id="UP000318102"/>
    </source>
</evidence>
<proteinExistence type="predicted"/>
<dbReference type="Proteomes" id="UP000318102">
    <property type="component" value="Unassembled WGS sequence"/>
</dbReference>
<feature type="transmembrane region" description="Helical" evidence="1">
    <location>
        <begin position="105"/>
        <end position="124"/>
    </location>
</feature>
<evidence type="ECO:0000313" key="2">
    <source>
        <dbReference type="EMBL" id="TVX86728.1"/>
    </source>
</evidence>
<feature type="transmembrane region" description="Helical" evidence="1">
    <location>
        <begin position="82"/>
        <end position="99"/>
    </location>
</feature>
<keyword evidence="1" id="KW-0812">Transmembrane</keyword>
<dbReference type="SUPFAM" id="SSF103473">
    <property type="entry name" value="MFS general substrate transporter"/>
    <property type="match status" value="1"/>
</dbReference>
<reference evidence="2 3" key="1">
    <citation type="submission" date="2019-07" db="EMBL/GenBank/DDBJ databases">
        <authorList>
            <person name="Kim J."/>
        </authorList>
    </citation>
    <scope>NUCLEOTIDE SEQUENCE [LARGE SCALE GENOMIC DNA]</scope>
    <source>
        <strain evidence="2 3">N4</strain>
    </source>
</reference>
<accession>A0A559IGF6</accession>
<keyword evidence="1" id="KW-1133">Transmembrane helix</keyword>
<dbReference type="EMBL" id="VNJK01000005">
    <property type="protein sequence ID" value="TVX86728.1"/>
    <property type="molecule type" value="Genomic_DNA"/>
</dbReference>
<dbReference type="InterPro" id="IPR036259">
    <property type="entry name" value="MFS_trans_sf"/>
</dbReference>
<feature type="transmembrane region" description="Helical" evidence="1">
    <location>
        <begin position="174"/>
        <end position="193"/>
    </location>
</feature>
<sequence>MKNRNRLIVRGNRKEARRVTRQKSFMEEKEEERFLRERMYEMDMAYRARQGKEEWDGIPDTPYRHVQEPPFAAQKPPKKSKFVAILLACLFPGAGHFYLGLMQRGLLMIMLLVLDIVAVVYFSTSNMGTNVPLIVLLSLLMPVIYFFNLFDAMQHTDKVNLHALYGTPVPISQGPWIGVLLVAIGVIMVLFALDPTWLSWLFQYVGSFLGAIALIGFGLYILLKETRSRR</sequence>